<evidence type="ECO:0000256" key="2">
    <source>
        <dbReference type="SAM" id="SignalP"/>
    </source>
</evidence>
<dbReference type="RefSeq" id="WP_380254695.1">
    <property type="nucleotide sequence ID" value="NZ_JBHUII010000013.1"/>
</dbReference>
<accession>A0ABW5BQ87</accession>
<feature type="domain" description="Solute-binding protein family 3/N-terminal" evidence="3">
    <location>
        <begin position="39"/>
        <end position="244"/>
    </location>
</feature>
<organism evidence="4 5">
    <name type="scientific">Kiloniella antarctica</name>
    <dbReference type="NCBI Taxonomy" id="1550907"/>
    <lineage>
        <taxon>Bacteria</taxon>
        <taxon>Pseudomonadati</taxon>
        <taxon>Pseudomonadota</taxon>
        <taxon>Alphaproteobacteria</taxon>
        <taxon>Rhodospirillales</taxon>
        <taxon>Kiloniellaceae</taxon>
        <taxon>Kiloniella</taxon>
    </lineage>
</organism>
<dbReference type="Proteomes" id="UP001597294">
    <property type="component" value="Unassembled WGS sequence"/>
</dbReference>
<dbReference type="PANTHER" id="PTHR35936">
    <property type="entry name" value="MEMBRANE-BOUND LYTIC MUREIN TRANSGLYCOSYLASE F"/>
    <property type="match status" value="1"/>
</dbReference>
<keyword evidence="5" id="KW-1185">Reference proteome</keyword>
<feature type="chain" id="PRO_5046440677" evidence="2">
    <location>
        <begin position="22"/>
        <end position="257"/>
    </location>
</feature>
<dbReference type="Pfam" id="PF00497">
    <property type="entry name" value="SBP_bac_3"/>
    <property type="match status" value="1"/>
</dbReference>
<dbReference type="EMBL" id="JBHUII010000013">
    <property type="protein sequence ID" value="MFD2207744.1"/>
    <property type="molecule type" value="Genomic_DNA"/>
</dbReference>
<evidence type="ECO:0000313" key="5">
    <source>
        <dbReference type="Proteomes" id="UP001597294"/>
    </source>
</evidence>
<dbReference type="PANTHER" id="PTHR35936:SF25">
    <property type="entry name" value="ABC TRANSPORTER SUBSTRATE-BINDING PROTEIN"/>
    <property type="match status" value="1"/>
</dbReference>
<comment type="caution">
    <text evidence="4">The sequence shown here is derived from an EMBL/GenBank/DDBJ whole genome shotgun (WGS) entry which is preliminary data.</text>
</comment>
<keyword evidence="1 2" id="KW-0732">Signal</keyword>
<evidence type="ECO:0000256" key="1">
    <source>
        <dbReference type="ARBA" id="ARBA00022729"/>
    </source>
</evidence>
<reference evidence="5" key="1">
    <citation type="journal article" date="2019" name="Int. J. Syst. Evol. Microbiol.">
        <title>The Global Catalogue of Microorganisms (GCM) 10K type strain sequencing project: providing services to taxonomists for standard genome sequencing and annotation.</title>
        <authorList>
            <consortium name="The Broad Institute Genomics Platform"/>
            <consortium name="The Broad Institute Genome Sequencing Center for Infectious Disease"/>
            <person name="Wu L."/>
            <person name="Ma J."/>
        </authorList>
    </citation>
    <scope>NUCLEOTIDE SEQUENCE [LARGE SCALE GENOMIC DNA]</scope>
    <source>
        <strain evidence="5">CGMCC 4.7192</strain>
    </source>
</reference>
<gene>
    <name evidence="4" type="ORF">ACFSKO_19185</name>
</gene>
<dbReference type="Gene3D" id="3.40.190.10">
    <property type="entry name" value="Periplasmic binding protein-like II"/>
    <property type="match status" value="2"/>
</dbReference>
<evidence type="ECO:0000313" key="4">
    <source>
        <dbReference type="EMBL" id="MFD2207744.1"/>
    </source>
</evidence>
<name>A0ABW5BQ87_9PROT</name>
<proteinExistence type="predicted"/>
<evidence type="ECO:0000259" key="3">
    <source>
        <dbReference type="Pfam" id="PF00497"/>
    </source>
</evidence>
<feature type="signal peptide" evidence="2">
    <location>
        <begin position="1"/>
        <end position="21"/>
    </location>
</feature>
<dbReference type="SUPFAM" id="SSF53850">
    <property type="entry name" value="Periplasmic binding protein-like II"/>
    <property type="match status" value="1"/>
</dbReference>
<dbReference type="InterPro" id="IPR001638">
    <property type="entry name" value="Solute-binding_3/MltF_N"/>
</dbReference>
<protein>
    <submittedName>
        <fullName evidence="4">Substrate-binding periplasmic protein</fullName>
    </submittedName>
</protein>
<sequence length="257" mass="29063">MIFRTLLIVIALCSLSLTARAQSLVLACNPWQPLADNTLPNQGLLSDIVVTAGARVGIEIEHKILPWNRIVALVKKGEIDGISCSTYADDDLTWLSYTDQAFWVTEVGFFVRKDSNIKLNKLEDLSNYTFGSLQGGNYTEVLRGLIDKDIQIIPYPKEMYGMKMLIENRFDILFTSEIVGNAILNEQNLERAGEVKYLETLFLEHIHPAISLKRNDAKKIAERLSKGYKLIKADGTLEHLFQKHKLYPSSYNVKLAN</sequence>